<organism evidence="1 2">
    <name type="scientific">Penicillium chrysogenum</name>
    <name type="common">Penicillium notatum</name>
    <dbReference type="NCBI Taxonomy" id="5076"/>
    <lineage>
        <taxon>Eukaryota</taxon>
        <taxon>Fungi</taxon>
        <taxon>Dikarya</taxon>
        <taxon>Ascomycota</taxon>
        <taxon>Pezizomycotina</taxon>
        <taxon>Eurotiomycetes</taxon>
        <taxon>Eurotiomycetidae</taxon>
        <taxon>Eurotiales</taxon>
        <taxon>Aspergillaceae</taxon>
        <taxon>Penicillium</taxon>
        <taxon>Penicillium chrysogenum species complex</taxon>
    </lineage>
</organism>
<sequence>MALGVVISKGVNIIEIEDDNGVYANIWLSFVVDPAGFIRKKGASSAEMLLEEEGNVGSLASECPCGLEDLWVRIFKGR</sequence>
<accession>A0ABQ8W2I8</accession>
<dbReference type="Proteomes" id="UP001220256">
    <property type="component" value="Unassembled WGS sequence"/>
</dbReference>
<evidence type="ECO:0000313" key="2">
    <source>
        <dbReference type="Proteomes" id="UP001220256"/>
    </source>
</evidence>
<comment type="caution">
    <text evidence="1">The sequence shown here is derived from an EMBL/GenBank/DDBJ whole genome shotgun (WGS) entry which is preliminary data.</text>
</comment>
<proteinExistence type="predicted"/>
<name>A0ABQ8W2I8_PENCH</name>
<gene>
    <name evidence="1" type="ORF">N7505_012239</name>
</gene>
<keyword evidence="2" id="KW-1185">Reference proteome</keyword>
<protein>
    <submittedName>
        <fullName evidence="1">Uncharacterized protein</fullName>
    </submittedName>
</protein>
<reference evidence="1 2" key="1">
    <citation type="journal article" date="2023" name="IMA Fungus">
        <title>Comparative genomic study of the Penicillium genus elucidates a diverse pangenome and 15 lateral gene transfer events.</title>
        <authorList>
            <person name="Petersen C."/>
            <person name="Sorensen T."/>
            <person name="Nielsen M.R."/>
            <person name="Sondergaard T.E."/>
            <person name="Sorensen J.L."/>
            <person name="Fitzpatrick D.A."/>
            <person name="Frisvad J.C."/>
            <person name="Nielsen K.L."/>
        </authorList>
    </citation>
    <scope>NUCLEOTIDE SEQUENCE [LARGE SCALE GENOMIC DNA]</scope>
    <source>
        <strain evidence="1 2">IBT 3361</strain>
    </source>
</reference>
<evidence type="ECO:0000313" key="1">
    <source>
        <dbReference type="EMBL" id="KAJ5253576.1"/>
    </source>
</evidence>
<dbReference type="EMBL" id="JAPVEB010000012">
    <property type="protein sequence ID" value="KAJ5253576.1"/>
    <property type="molecule type" value="Genomic_DNA"/>
</dbReference>